<organism evidence="4 5">
    <name type="scientific">Alkalicoccobacillus gibsonii</name>
    <dbReference type="NCBI Taxonomy" id="79881"/>
    <lineage>
        <taxon>Bacteria</taxon>
        <taxon>Bacillati</taxon>
        <taxon>Bacillota</taxon>
        <taxon>Bacilli</taxon>
        <taxon>Bacillales</taxon>
        <taxon>Bacillaceae</taxon>
        <taxon>Alkalicoccobacillus</taxon>
    </lineage>
</organism>
<evidence type="ECO:0000313" key="5">
    <source>
        <dbReference type="Proteomes" id="UP001418796"/>
    </source>
</evidence>
<evidence type="ECO:0000256" key="2">
    <source>
        <dbReference type="ARBA" id="ARBA00022840"/>
    </source>
</evidence>
<keyword evidence="5" id="KW-1185">Reference proteome</keyword>
<dbReference type="PANTHER" id="PTHR43158:SF5">
    <property type="entry name" value="ABC TRANSPORTER, ATP-BINDING PROTEIN"/>
    <property type="match status" value="1"/>
</dbReference>
<gene>
    <name evidence="4" type="ORF">MKY91_15855</name>
</gene>
<accession>A0ABU9VLW0</accession>
<name>A0ABU9VLW0_9BACI</name>
<keyword evidence="2 4" id="KW-0067">ATP-binding</keyword>
<dbReference type="Gene3D" id="3.40.50.300">
    <property type="entry name" value="P-loop containing nucleotide triphosphate hydrolases"/>
    <property type="match status" value="1"/>
</dbReference>
<evidence type="ECO:0000313" key="4">
    <source>
        <dbReference type="EMBL" id="MEN0644627.1"/>
    </source>
</evidence>
<evidence type="ECO:0000259" key="3">
    <source>
        <dbReference type="PROSITE" id="PS50893"/>
    </source>
</evidence>
<sequence>MTYQATVWQVSKKIEKSQILTEVSCSFKKDVIYGLLGRNGAGKTTLLNLLSGKTLPDTGEVKVSNHQPFNHSDTLDHICFIRESKNFKPSLTIKTILKTMPAFYPNWNAEKALELIEMFELPQHKTVSQLSKGMESALGITVGIASRSPLTIFDEPYIGMDAHARQQFYEVLLEDYSEFPRTIILSTHLIDEVSDLFQEVYFMKQGQISLHETVDQLQERSFLIKGPKEAIETLAAKGKVLDRSSFMGDYSITLYIEDAEELASLYIPASCSRQKLSLQQLMVYLTNHKEESFT</sequence>
<proteinExistence type="predicted"/>
<dbReference type="Pfam" id="PF00005">
    <property type="entry name" value="ABC_tran"/>
    <property type="match status" value="1"/>
</dbReference>
<dbReference type="InterPro" id="IPR003439">
    <property type="entry name" value="ABC_transporter-like_ATP-bd"/>
</dbReference>
<dbReference type="CDD" id="cd03230">
    <property type="entry name" value="ABC_DR_subfamily_A"/>
    <property type="match status" value="1"/>
</dbReference>
<dbReference type="GO" id="GO:0005524">
    <property type="term" value="F:ATP binding"/>
    <property type="evidence" value="ECO:0007669"/>
    <property type="project" value="UniProtKB-KW"/>
</dbReference>
<dbReference type="PANTHER" id="PTHR43158">
    <property type="entry name" value="SKFA PEPTIDE EXPORT ATP-BINDING PROTEIN SKFE"/>
    <property type="match status" value="1"/>
</dbReference>
<keyword evidence="1" id="KW-0547">Nucleotide-binding</keyword>
<dbReference type="EMBL" id="JBCITK010000001">
    <property type="protein sequence ID" value="MEN0644627.1"/>
    <property type="molecule type" value="Genomic_DNA"/>
</dbReference>
<feature type="domain" description="ABC transporter" evidence="3">
    <location>
        <begin position="5"/>
        <end position="230"/>
    </location>
</feature>
<dbReference type="PROSITE" id="PS50893">
    <property type="entry name" value="ABC_TRANSPORTER_2"/>
    <property type="match status" value="1"/>
</dbReference>
<dbReference type="SUPFAM" id="SSF52540">
    <property type="entry name" value="P-loop containing nucleoside triphosphate hydrolases"/>
    <property type="match status" value="1"/>
</dbReference>
<protein>
    <submittedName>
        <fullName evidence="4">ABC transporter ATP-binding protein</fullName>
    </submittedName>
</protein>
<dbReference type="Proteomes" id="UP001418796">
    <property type="component" value="Unassembled WGS sequence"/>
</dbReference>
<dbReference type="RefSeq" id="WP_343131276.1">
    <property type="nucleotide sequence ID" value="NZ_JBCITK010000001.1"/>
</dbReference>
<dbReference type="InterPro" id="IPR027417">
    <property type="entry name" value="P-loop_NTPase"/>
</dbReference>
<comment type="caution">
    <text evidence="4">The sequence shown here is derived from an EMBL/GenBank/DDBJ whole genome shotgun (WGS) entry which is preliminary data.</text>
</comment>
<evidence type="ECO:0000256" key="1">
    <source>
        <dbReference type="ARBA" id="ARBA00022741"/>
    </source>
</evidence>
<reference evidence="4 5" key="1">
    <citation type="submission" date="2024-03" db="EMBL/GenBank/DDBJ databases">
        <title>Bacilli Hybrid Assemblies.</title>
        <authorList>
            <person name="Kovac J."/>
        </authorList>
    </citation>
    <scope>NUCLEOTIDE SEQUENCE [LARGE SCALE GENOMIC DNA]</scope>
    <source>
        <strain evidence="4 5">FSL R7-0666</strain>
    </source>
</reference>